<evidence type="ECO:0000256" key="3">
    <source>
        <dbReference type="ARBA" id="ARBA00047806"/>
    </source>
</evidence>
<dbReference type="GO" id="GO:0008113">
    <property type="term" value="F:peptide-methionine (S)-S-oxide reductase activity"/>
    <property type="evidence" value="ECO:0007669"/>
    <property type="project" value="UniProtKB-EC"/>
</dbReference>
<dbReference type="InterPro" id="IPR002569">
    <property type="entry name" value="Met_Sox_Rdtase_MsrA_dom"/>
</dbReference>
<dbReference type="RefSeq" id="WP_269200070.1">
    <property type="nucleotide sequence ID" value="NZ_AUXZ01000013.1"/>
</dbReference>
<evidence type="ECO:0000256" key="2">
    <source>
        <dbReference type="ARBA" id="ARBA00023002"/>
    </source>
</evidence>
<evidence type="ECO:0000259" key="5">
    <source>
        <dbReference type="Pfam" id="PF01625"/>
    </source>
</evidence>
<organism evidence="6 7">
    <name type="scientific">Pseudoalteromonas luteoviolacea H33</name>
    <dbReference type="NCBI Taxonomy" id="1365251"/>
    <lineage>
        <taxon>Bacteria</taxon>
        <taxon>Pseudomonadati</taxon>
        <taxon>Pseudomonadota</taxon>
        <taxon>Gammaproteobacteria</taxon>
        <taxon>Alteromonadales</taxon>
        <taxon>Pseudoalteromonadaceae</taxon>
        <taxon>Pseudoalteromonas</taxon>
    </lineage>
</organism>
<reference evidence="6 7" key="1">
    <citation type="submission" date="2013-07" db="EMBL/GenBank/DDBJ databases">
        <title>Comparative Genomic and Metabolomic Analysis of Twelve Strains of Pseudoalteromonas luteoviolacea.</title>
        <authorList>
            <person name="Vynne N.G."/>
            <person name="Mansson M."/>
            <person name="Gram L."/>
        </authorList>
    </citation>
    <scope>NUCLEOTIDE SEQUENCE [LARGE SCALE GENOMIC DNA]</scope>
    <source>
        <strain evidence="6 7">H33</strain>
    </source>
</reference>
<feature type="domain" description="Peptide methionine sulphoxide reductase MsrA" evidence="5">
    <location>
        <begin position="2"/>
        <end position="93"/>
    </location>
</feature>
<proteinExistence type="predicted"/>
<dbReference type="PATRIC" id="fig|1365251.3.peg.252"/>
<comment type="catalytic activity">
    <reaction evidence="4">
        <text>[thioredoxin]-disulfide + L-methionine + H2O = L-methionine (S)-S-oxide + [thioredoxin]-dithiol</text>
        <dbReference type="Rhea" id="RHEA:19993"/>
        <dbReference type="Rhea" id="RHEA-COMP:10698"/>
        <dbReference type="Rhea" id="RHEA-COMP:10700"/>
        <dbReference type="ChEBI" id="CHEBI:15377"/>
        <dbReference type="ChEBI" id="CHEBI:29950"/>
        <dbReference type="ChEBI" id="CHEBI:50058"/>
        <dbReference type="ChEBI" id="CHEBI:57844"/>
        <dbReference type="ChEBI" id="CHEBI:58772"/>
        <dbReference type="EC" id="1.8.4.11"/>
    </reaction>
</comment>
<comment type="caution">
    <text evidence="6">The sequence shown here is derived from an EMBL/GenBank/DDBJ whole genome shotgun (WGS) entry which is preliminary data.</text>
</comment>
<evidence type="ECO:0000313" key="7">
    <source>
        <dbReference type="Proteomes" id="UP000076503"/>
    </source>
</evidence>
<gene>
    <name evidence="6" type="ORF">N476_06915</name>
</gene>
<sequence>MSFNQNIITLADLVEIHLFSHSSTSNHSKRDKYRSAIYCQSTEQKSEVKSILSVLQKHFEQPIITQALLLNEFNLSPEHYQDYFYTAPNRPFCQNIIAPKLLNLMERFKNKVNTRLLNKALK</sequence>
<protein>
    <recommendedName>
        <fullName evidence="1">peptide-methionine (S)-S-oxide reductase</fullName>
        <ecNumber evidence="1">1.8.4.11</ecNumber>
    </recommendedName>
</protein>
<dbReference type="SUPFAM" id="SSF55068">
    <property type="entry name" value="Peptide methionine sulfoxide reductase"/>
    <property type="match status" value="1"/>
</dbReference>
<dbReference type="EMBL" id="AUXZ01000013">
    <property type="protein sequence ID" value="KZN55453.1"/>
    <property type="molecule type" value="Genomic_DNA"/>
</dbReference>
<dbReference type="InterPro" id="IPR036509">
    <property type="entry name" value="Met_Sox_Rdtase_MsrA_sf"/>
</dbReference>
<keyword evidence="2" id="KW-0560">Oxidoreductase</keyword>
<evidence type="ECO:0000313" key="6">
    <source>
        <dbReference type="EMBL" id="KZN55453.1"/>
    </source>
</evidence>
<dbReference type="AlphaFoldDB" id="A0A167GHI3"/>
<dbReference type="Proteomes" id="UP000076503">
    <property type="component" value="Unassembled WGS sequence"/>
</dbReference>
<evidence type="ECO:0000256" key="4">
    <source>
        <dbReference type="ARBA" id="ARBA00048782"/>
    </source>
</evidence>
<evidence type="ECO:0000256" key="1">
    <source>
        <dbReference type="ARBA" id="ARBA00012502"/>
    </source>
</evidence>
<dbReference type="Pfam" id="PF01625">
    <property type="entry name" value="PMSR"/>
    <property type="match status" value="1"/>
</dbReference>
<accession>A0A167GHI3</accession>
<dbReference type="EC" id="1.8.4.11" evidence="1"/>
<name>A0A167GHI3_9GAMM</name>
<dbReference type="PANTHER" id="PTHR43774">
    <property type="entry name" value="PEPTIDE METHIONINE SULFOXIDE REDUCTASE"/>
    <property type="match status" value="1"/>
</dbReference>
<dbReference type="Gene3D" id="3.30.1060.10">
    <property type="entry name" value="Peptide methionine sulphoxide reductase MsrA"/>
    <property type="match status" value="1"/>
</dbReference>
<comment type="catalytic activity">
    <reaction evidence="3">
        <text>L-methionyl-[protein] + [thioredoxin]-disulfide + H2O = L-methionyl-(S)-S-oxide-[protein] + [thioredoxin]-dithiol</text>
        <dbReference type="Rhea" id="RHEA:14217"/>
        <dbReference type="Rhea" id="RHEA-COMP:10698"/>
        <dbReference type="Rhea" id="RHEA-COMP:10700"/>
        <dbReference type="Rhea" id="RHEA-COMP:12313"/>
        <dbReference type="Rhea" id="RHEA-COMP:12315"/>
        <dbReference type="ChEBI" id="CHEBI:15377"/>
        <dbReference type="ChEBI" id="CHEBI:16044"/>
        <dbReference type="ChEBI" id="CHEBI:29950"/>
        <dbReference type="ChEBI" id="CHEBI:44120"/>
        <dbReference type="ChEBI" id="CHEBI:50058"/>
        <dbReference type="EC" id="1.8.4.11"/>
    </reaction>
</comment>
<dbReference type="PANTHER" id="PTHR43774:SF1">
    <property type="entry name" value="PEPTIDE METHIONINE SULFOXIDE REDUCTASE MSRA 2"/>
    <property type="match status" value="1"/>
</dbReference>